<dbReference type="GO" id="GO:0045202">
    <property type="term" value="C:synapse"/>
    <property type="evidence" value="ECO:0007669"/>
    <property type="project" value="GOC"/>
</dbReference>
<feature type="region of interest" description="Disordered" evidence="6">
    <location>
        <begin position="474"/>
        <end position="523"/>
    </location>
</feature>
<comment type="caution">
    <text evidence="8">The sequence shown here is derived from an EMBL/GenBank/DDBJ whole genome shotgun (WGS) entry which is preliminary data.</text>
</comment>
<feature type="compositionally biased region" description="Acidic residues" evidence="6">
    <location>
        <begin position="474"/>
        <end position="490"/>
    </location>
</feature>
<dbReference type="GO" id="GO:0005886">
    <property type="term" value="C:plasma membrane"/>
    <property type="evidence" value="ECO:0007669"/>
    <property type="project" value="TreeGrafter"/>
</dbReference>
<gene>
    <name evidence="8" type="primary">dytn</name>
    <name evidence="8" type="ORF">DAT39_013943</name>
</gene>
<feature type="compositionally biased region" description="Polar residues" evidence="6">
    <location>
        <begin position="410"/>
        <end position="423"/>
    </location>
</feature>
<dbReference type="InterPro" id="IPR011992">
    <property type="entry name" value="EF-hand-dom_pair"/>
</dbReference>
<evidence type="ECO:0000256" key="3">
    <source>
        <dbReference type="ARBA" id="ARBA00022833"/>
    </source>
</evidence>
<evidence type="ECO:0000256" key="2">
    <source>
        <dbReference type="ARBA" id="ARBA00022771"/>
    </source>
</evidence>
<evidence type="ECO:0000259" key="7">
    <source>
        <dbReference type="PROSITE" id="PS50135"/>
    </source>
</evidence>
<dbReference type="Gene3D" id="3.30.60.90">
    <property type="match status" value="1"/>
</dbReference>
<organism evidence="8 9">
    <name type="scientific">Clarias magur</name>
    <name type="common">Asian catfish</name>
    <name type="synonym">Macropteronotus magur</name>
    <dbReference type="NCBI Taxonomy" id="1594786"/>
    <lineage>
        <taxon>Eukaryota</taxon>
        <taxon>Metazoa</taxon>
        <taxon>Chordata</taxon>
        <taxon>Craniata</taxon>
        <taxon>Vertebrata</taxon>
        <taxon>Euteleostomi</taxon>
        <taxon>Actinopterygii</taxon>
        <taxon>Neopterygii</taxon>
        <taxon>Teleostei</taxon>
        <taxon>Ostariophysi</taxon>
        <taxon>Siluriformes</taxon>
        <taxon>Clariidae</taxon>
        <taxon>Clarias</taxon>
    </lineage>
</organism>
<dbReference type="PANTHER" id="PTHR12268:SF18">
    <property type="entry name" value="DYSTROTELIN"/>
    <property type="match status" value="1"/>
</dbReference>
<dbReference type="SMART" id="SM00291">
    <property type="entry name" value="ZnF_ZZ"/>
    <property type="match status" value="1"/>
</dbReference>
<protein>
    <submittedName>
        <fullName evidence="8">Dystrotelin isoform X1</fullName>
    </submittedName>
</protein>
<evidence type="ECO:0000313" key="9">
    <source>
        <dbReference type="Proteomes" id="UP000727407"/>
    </source>
</evidence>
<keyword evidence="2 4" id="KW-0863">Zinc-finger</keyword>
<dbReference type="PROSITE" id="PS50135">
    <property type="entry name" value="ZF_ZZ_2"/>
    <property type="match status" value="1"/>
</dbReference>
<keyword evidence="5" id="KW-0175">Coiled coil</keyword>
<dbReference type="GO" id="GO:0099536">
    <property type="term" value="P:synaptic signaling"/>
    <property type="evidence" value="ECO:0007669"/>
    <property type="project" value="TreeGrafter"/>
</dbReference>
<dbReference type="Pfam" id="PF09068">
    <property type="entry name" value="EF-hand_2"/>
    <property type="match status" value="1"/>
</dbReference>
<dbReference type="InterPro" id="IPR000433">
    <property type="entry name" value="Znf_ZZ"/>
</dbReference>
<dbReference type="Proteomes" id="UP000727407">
    <property type="component" value="Unassembled WGS sequence"/>
</dbReference>
<accession>A0A8J4UD72</accession>
<dbReference type="EMBL" id="QNUK01000280">
    <property type="protein sequence ID" value="KAF5896334.1"/>
    <property type="molecule type" value="Genomic_DNA"/>
</dbReference>
<sequence length="541" mass="61492">MDLDGIKGLNDSCPAVYRAALKLRTLQKLCHMHMVSIQDLHSVLWTVEDSGTISQESLKQSLEQLFQVVLQNLPVQILPEATEQTARLLFKLYDREKTGSVLFRSVKAALIVLSGDTLSAKHRALFQLALSCSRKQGTEKTFISRAGLRNLLDDLSQVPAVVQESHVFGPVKAATQSCFSGVTSGRVVEEHFVSWLQSEPRLLLWLSTLYRLSVSEAVQHRVRCHACKAYPITGLRYRCLKCLNVHLCQNCFLNKKRTRKHKPSHPVLEYCTPPSWKESVASLASSARHVLLPRRYTRRETDGRRVLVAGSNEETTDRLLEQEFQVWKEAAQSEHDSLENRCTELEATMGALIQHNQQLEQELGQVRQELSMRERDEFEFNRDIHTPPPQQHSTDDTSEKPCSEPEAAVSYTSSTTERFQETVTGDMGEREQPMEEEEEEATLNPVKEEERIDVVDTETCLTETKEEVQLVLESEVEEQEKEDEEEEEEQYLYKQELTGRETSLEGSVVEDDSGTENSDGEEEELCDLVQRLHGALLSTSA</sequence>
<dbReference type="GO" id="GO:0008270">
    <property type="term" value="F:zinc ion binding"/>
    <property type="evidence" value="ECO:0007669"/>
    <property type="project" value="UniProtKB-KW"/>
</dbReference>
<evidence type="ECO:0000256" key="4">
    <source>
        <dbReference type="PROSITE-ProRule" id="PRU00228"/>
    </source>
</evidence>
<evidence type="ECO:0000313" key="8">
    <source>
        <dbReference type="EMBL" id="KAF5896334.1"/>
    </source>
</evidence>
<feature type="compositionally biased region" description="Acidic residues" evidence="6">
    <location>
        <begin position="508"/>
        <end position="523"/>
    </location>
</feature>
<evidence type="ECO:0000256" key="5">
    <source>
        <dbReference type="SAM" id="Coils"/>
    </source>
</evidence>
<dbReference type="InterPro" id="IPR015153">
    <property type="entry name" value="EF-hand_dom_typ1"/>
</dbReference>
<name>A0A8J4UD72_CLAMG</name>
<dbReference type="SUPFAM" id="SSF57850">
    <property type="entry name" value="RING/U-box"/>
    <property type="match status" value="1"/>
</dbReference>
<feature type="region of interest" description="Disordered" evidence="6">
    <location>
        <begin position="379"/>
        <end position="451"/>
    </location>
</feature>
<reference evidence="8" key="1">
    <citation type="submission" date="2020-07" db="EMBL/GenBank/DDBJ databases">
        <title>Clarias magur genome sequencing, assembly and annotation.</title>
        <authorList>
            <person name="Kushwaha B."/>
            <person name="Kumar R."/>
            <person name="Das P."/>
            <person name="Joshi C.G."/>
            <person name="Kumar D."/>
            <person name="Nagpure N.S."/>
            <person name="Pandey M."/>
            <person name="Agarwal S."/>
            <person name="Srivastava S."/>
            <person name="Singh M."/>
            <person name="Sahoo L."/>
            <person name="Jayasankar P."/>
            <person name="Meher P.K."/>
            <person name="Koringa P.G."/>
            <person name="Iquebal M.A."/>
            <person name="Das S.P."/>
            <person name="Bit A."/>
            <person name="Patnaik S."/>
            <person name="Patel N."/>
            <person name="Shah T.M."/>
            <person name="Hinsu A."/>
            <person name="Jena J.K."/>
        </authorList>
    </citation>
    <scope>NUCLEOTIDE SEQUENCE</scope>
    <source>
        <strain evidence="8">CIFAMagur01</strain>
        <tissue evidence="8">Testis</tissue>
    </source>
</reference>
<dbReference type="PROSITE" id="PS01357">
    <property type="entry name" value="ZF_ZZ_1"/>
    <property type="match status" value="1"/>
</dbReference>
<keyword evidence="9" id="KW-1185">Reference proteome</keyword>
<feature type="compositionally biased region" description="Basic and acidic residues" evidence="6">
    <location>
        <begin position="393"/>
        <end position="403"/>
    </location>
</feature>
<evidence type="ECO:0000256" key="1">
    <source>
        <dbReference type="ARBA" id="ARBA00022723"/>
    </source>
</evidence>
<dbReference type="InterPro" id="IPR043145">
    <property type="entry name" value="Znf_ZZ_sf"/>
</dbReference>
<feature type="coiled-coil region" evidence="5">
    <location>
        <begin position="328"/>
        <end position="376"/>
    </location>
</feature>
<keyword evidence="3" id="KW-0862">Zinc</keyword>
<dbReference type="PANTHER" id="PTHR12268">
    <property type="entry name" value="E3 UBIQUITIN-PROTEIN LIGASE KCMF1"/>
    <property type="match status" value="1"/>
</dbReference>
<dbReference type="Gene3D" id="1.10.238.10">
    <property type="entry name" value="EF-hand"/>
    <property type="match status" value="2"/>
</dbReference>
<dbReference type="OrthoDB" id="10014385at2759"/>
<dbReference type="InterPro" id="IPR015154">
    <property type="entry name" value="EF-hand_dom_typ2"/>
</dbReference>
<feature type="non-terminal residue" evidence="8">
    <location>
        <position position="541"/>
    </location>
</feature>
<proteinExistence type="predicted"/>
<dbReference type="Pfam" id="PF09069">
    <property type="entry name" value="EF-hand_3"/>
    <property type="match status" value="1"/>
</dbReference>
<dbReference type="SUPFAM" id="SSF47473">
    <property type="entry name" value="EF-hand"/>
    <property type="match status" value="2"/>
</dbReference>
<dbReference type="InterPro" id="IPR050774">
    <property type="entry name" value="KCMF1/Dystrophin"/>
</dbReference>
<dbReference type="Pfam" id="PF00569">
    <property type="entry name" value="ZZ"/>
    <property type="match status" value="1"/>
</dbReference>
<evidence type="ECO:0000256" key="6">
    <source>
        <dbReference type="SAM" id="MobiDB-lite"/>
    </source>
</evidence>
<keyword evidence="1" id="KW-0479">Metal-binding</keyword>
<dbReference type="AlphaFoldDB" id="A0A8J4UD72"/>
<feature type="domain" description="ZZ-type" evidence="7">
    <location>
        <begin position="219"/>
        <end position="275"/>
    </location>
</feature>